<sequence>MVLLVQRTKQMANAIELLKAAATTGVIVGQSPLDIFYGKLAAQIKLAGEVKDGKQINTRSLWFRKDAQGYVVRIGRNAFEIAGSKLFRAADLDAVVVVLNAAKEAIQADKKLQDAIALHSLERSERLKKGRAKAK</sequence>
<dbReference type="EMBL" id="VISO01000002">
    <property type="protein sequence ID" value="TVZ72819.1"/>
    <property type="molecule type" value="Genomic_DNA"/>
</dbReference>
<comment type="caution">
    <text evidence="1">The sequence shown here is derived from an EMBL/GenBank/DDBJ whole genome shotgun (WGS) entry which is preliminary data.</text>
</comment>
<evidence type="ECO:0000313" key="2">
    <source>
        <dbReference type="Proteomes" id="UP000319824"/>
    </source>
</evidence>
<protein>
    <submittedName>
        <fullName evidence="1">Uncharacterized protein</fullName>
    </submittedName>
</protein>
<proteinExistence type="predicted"/>
<gene>
    <name evidence="1" type="ORF">BCL32_1006</name>
</gene>
<reference evidence="1 2" key="1">
    <citation type="submission" date="2019-06" db="EMBL/GenBank/DDBJ databases">
        <title>Pac Bio to generate improved reference genome sequences for organisms with transposon mutant libraries (support for FEBA project).</title>
        <authorList>
            <person name="Blow M."/>
        </authorList>
    </citation>
    <scope>NUCLEOTIDE SEQUENCE [LARGE SCALE GENOMIC DNA]</scope>
    <source>
        <strain evidence="1 2">USDA 1844</strain>
    </source>
</reference>
<evidence type="ECO:0000313" key="1">
    <source>
        <dbReference type="EMBL" id="TVZ72819.1"/>
    </source>
</evidence>
<dbReference type="Proteomes" id="UP000319824">
    <property type="component" value="Unassembled WGS sequence"/>
</dbReference>
<name>A0A559TE14_9HYPH</name>
<dbReference type="RefSeq" id="WP_022717920.1">
    <property type="nucleotide sequence ID" value="NZ_ATTQ01000019.1"/>
</dbReference>
<dbReference type="AlphaFoldDB" id="A0A559TE14"/>
<accession>A0A559TE14</accession>
<organism evidence="1 2">
    <name type="scientific">Rhizobium mongolense USDA 1844</name>
    <dbReference type="NCBI Taxonomy" id="1079460"/>
    <lineage>
        <taxon>Bacteria</taxon>
        <taxon>Pseudomonadati</taxon>
        <taxon>Pseudomonadota</taxon>
        <taxon>Alphaproteobacteria</taxon>
        <taxon>Hyphomicrobiales</taxon>
        <taxon>Rhizobiaceae</taxon>
        <taxon>Rhizobium/Agrobacterium group</taxon>
        <taxon>Rhizobium</taxon>
    </lineage>
</organism>